<keyword evidence="6" id="KW-1185">Reference proteome</keyword>
<name>A0ABP4HID5_9ACTN</name>
<dbReference type="PANTHER" id="PTHR12526:SF636">
    <property type="entry name" value="BLL3647 PROTEIN"/>
    <property type="match status" value="1"/>
</dbReference>
<dbReference type="InterPro" id="IPR028098">
    <property type="entry name" value="Glyco_trans_4-like_N"/>
</dbReference>
<proteinExistence type="predicted"/>
<evidence type="ECO:0000256" key="3">
    <source>
        <dbReference type="ARBA" id="ARBA00022679"/>
    </source>
</evidence>
<dbReference type="EMBL" id="BAAALF010000189">
    <property type="protein sequence ID" value="GAA1268177.1"/>
    <property type="molecule type" value="Genomic_DNA"/>
</dbReference>
<organism evidence="5 6">
    <name type="scientific">Kitasatospora nipponensis</name>
    <dbReference type="NCBI Taxonomy" id="258049"/>
    <lineage>
        <taxon>Bacteria</taxon>
        <taxon>Bacillati</taxon>
        <taxon>Actinomycetota</taxon>
        <taxon>Actinomycetes</taxon>
        <taxon>Kitasatosporales</taxon>
        <taxon>Streptomycetaceae</taxon>
        <taxon>Kitasatospora</taxon>
    </lineage>
</organism>
<evidence type="ECO:0000313" key="6">
    <source>
        <dbReference type="Proteomes" id="UP001500037"/>
    </source>
</evidence>
<dbReference type="RefSeq" id="WP_344445829.1">
    <property type="nucleotide sequence ID" value="NZ_BAAALF010000189.1"/>
</dbReference>
<accession>A0ABP4HID5</accession>
<reference evidence="6" key="1">
    <citation type="journal article" date="2019" name="Int. J. Syst. Evol. Microbiol.">
        <title>The Global Catalogue of Microorganisms (GCM) 10K type strain sequencing project: providing services to taxonomists for standard genome sequencing and annotation.</title>
        <authorList>
            <consortium name="The Broad Institute Genomics Platform"/>
            <consortium name="The Broad Institute Genome Sequencing Center for Infectious Disease"/>
            <person name="Wu L."/>
            <person name="Ma J."/>
        </authorList>
    </citation>
    <scope>NUCLEOTIDE SEQUENCE [LARGE SCALE GENOMIC DNA]</scope>
    <source>
        <strain evidence="6">JCM 13004</strain>
    </source>
</reference>
<dbReference type="SUPFAM" id="SSF53756">
    <property type="entry name" value="UDP-Glycosyltransferase/glycogen phosphorylase"/>
    <property type="match status" value="1"/>
</dbReference>
<gene>
    <name evidence="5" type="ORF">GCM10009665_66080</name>
</gene>
<evidence type="ECO:0000256" key="2">
    <source>
        <dbReference type="ARBA" id="ARBA00022676"/>
    </source>
</evidence>
<dbReference type="Pfam" id="PF13692">
    <property type="entry name" value="Glyco_trans_1_4"/>
    <property type="match status" value="1"/>
</dbReference>
<evidence type="ECO:0000256" key="1">
    <source>
        <dbReference type="ARBA" id="ARBA00021292"/>
    </source>
</evidence>
<keyword evidence="3" id="KW-0808">Transferase</keyword>
<dbReference type="Pfam" id="PF13439">
    <property type="entry name" value="Glyco_transf_4"/>
    <property type="match status" value="1"/>
</dbReference>
<protein>
    <recommendedName>
        <fullName evidence="1">D-inositol 3-phosphate glycosyltransferase</fullName>
    </recommendedName>
</protein>
<evidence type="ECO:0000313" key="5">
    <source>
        <dbReference type="EMBL" id="GAA1268177.1"/>
    </source>
</evidence>
<dbReference type="Proteomes" id="UP001500037">
    <property type="component" value="Unassembled WGS sequence"/>
</dbReference>
<keyword evidence="2" id="KW-0328">Glycosyltransferase</keyword>
<feature type="domain" description="Glycosyltransferase subfamily 4-like N-terminal" evidence="4">
    <location>
        <begin position="21"/>
        <end position="165"/>
    </location>
</feature>
<dbReference type="PANTHER" id="PTHR12526">
    <property type="entry name" value="GLYCOSYLTRANSFERASE"/>
    <property type="match status" value="1"/>
</dbReference>
<dbReference type="Gene3D" id="3.40.50.2000">
    <property type="entry name" value="Glycogen Phosphorylase B"/>
    <property type="match status" value="2"/>
</dbReference>
<evidence type="ECO:0000259" key="4">
    <source>
        <dbReference type="Pfam" id="PF13439"/>
    </source>
</evidence>
<sequence length="360" mass="37222">MAQPPSPPRVLHVITDPRRRGAQRLARDLHAELLRRGRPSALRALAPHPDATGPAEATGVLGPSRYHRATLRALLGAARRADVVVAHGSSTLAACAVALAGTGVPFVYVGIGDPRHWSADRARRLLVGLRLRRCSAVTALTHGAREVLLEHFPLDPRRVVTIPNARAADRYPPAADPAERSAARTLLGLPGQGPLVAWVGALAAGKRPDLALTVTAALPGVHLALAGAGPLRVAAGARVTLLGELADPAPLYRAADALLLTSDSEGLPGVLIEAALAGLPCAATDVGWVREIVRDGVTGALAPAGDAPALRAALAAVLAGAGPLGSAARHHALRRFDLAQVTDRWQELLLAVARGRPVGE</sequence>
<comment type="caution">
    <text evidence="5">The sequence shown here is derived from an EMBL/GenBank/DDBJ whole genome shotgun (WGS) entry which is preliminary data.</text>
</comment>